<evidence type="ECO:0000313" key="2">
    <source>
        <dbReference type="Proteomes" id="UP000266861"/>
    </source>
</evidence>
<comment type="caution">
    <text evidence="1">The sequence shown here is derived from an EMBL/GenBank/DDBJ whole genome shotgun (WGS) entry which is preliminary data.</text>
</comment>
<dbReference type="Proteomes" id="UP000266861">
    <property type="component" value="Unassembled WGS sequence"/>
</dbReference>
<evidence type="ECO:0000313" key="1">
    <source>
        <dbReference type="EMBL" id="RHZ86208.1"/>
    </source>
</evidence>
<evidence type="ECO:0008006" key="3">
    <source>
        <dbReference type="Google" id="ProtNLM"/>
    </source>
</evidence>
<proteinExistence type="predicted"/>
<dbReference type="AlphaFoldDB" id="A0A397JHD0"/>
<dbReference type="EMBL" id="PQFF01000050">
    <property type="protein sequence ID" value="RHZ86208.1"/>
    <property type="molecule type" value="Genomic_DNA"/>
</dbReference>
<dbReference type="OrthoDB" id="2391764at2759"/>
<reference evidence="1 2" key="1">
    <citation type="submission" date="2018-08" db="EMBL/GenBank/DDBJ databases">
        <title>Genome and evolution of the arbuscular mycorrhizal fungus Diversispora epigaea (formerly Glomus versiforme) and its bacterial endosymbionts.</title>
        <authorList>
            <person name="Sun X."/>
            <person name="Fei Z."/>
            <person name="Harrison M."/>
        </authorList>
    </citation>
    <scope>NUCLEOTIDE SEQUENCE [LARGE SCALE GENOMIC DNA]</scope>
    <source>
        <strain evidence="1 2">IT104</strain>
    </source>
</reference>
<keyword evidence="2" id="KW-1185">Reference proteome</keyword>
<dbReference type="STRING" id="1348612.A0A397JHD0"/>
<organism evidence="1 2">
    <name type="scientific">Diversispora epigaea</name>
    <dbReference type="NCBI Taxonomy" id="1348612"/>
    <lineage>
        <taxon>Eukaryota</taxon>
        <taxon>Fungi</taxon>
        <taxon>Fungi incertae sedis</taxon>
        <taxon>Mucoromycota</taxon>
        <taxon>Glomeromycotina</taxon>
        <taxon>Glomeromycetes</taxon>
        <taxon>Diversisporales</taxon>
        <taxon>Diversisporaceae</taxon>
        <taxon>Diversispora</taxon>
    </lineage>
</organism>
<protein>
    <recommendedName>
        <fullName evidence="3">Transposase IS204/IS1001/IS1096/IS1165 DDE domain-containing protein</fullName>
    </recommendedName>
</protein>
<accession>A0A397JHD0</accession>
<sequence>MIPIGNIVFDELHVFLRITDRLWELVLSEIKERGLFNNLTRKIILDEMKRLKISFQFWENKDSHNWEYTSLVGDDKKKVLEFFNLELLFRPSRAHLIRKLWDGFNSLYCALKNKKTNPLEFKKQAKEWLILFLTPSSGNPNDLKNFTKGLYLPNQITHYMHALVFHGWEFLKKHKQWGVKAFSCSAVEKKIINKFQLFFVKHLKMVEIY</sequence>
<gene>
    <name evidence="1" type="ORF">Glove_53g56</name>
</gene>
<name>A0A397JHD0_9GLOM</name>